<sequence length="156" mass="18040">MICGSKHMSDMFDQIYLNKLNLKLPGQQTHFLQFKEVLGGFLSKVQNWYRKVTEENISMFFNLSQLLNPEATFSADHQVGIAAHLKSLEDEFKNYFPDLDWAEEAFVRNPFTPGLDITVIADVIQDELLELRHDSSARDTFLEKSLAQFWCSTQES</sequence>
<gene>
    <name evidence="2" type="primary">LOC101848135</name>
</gene>
<organism evidence="1 2">
    <name type="scientific">Aplysia californica</name>
    <name type="common">California sea hare</name>
    <dbReference type="NCBI Taxonomy" id="6500"/>
    <lineage>
        <taxon>Eukaryota</taxon>
        <taxon>Metazoa</taxon>
        <taxon>Spiralia</taxon>
        <taxon>Lophotrochozoa</taxon>
        <taxon>Mollusca</taxon>
        <taxon>Gastropoda</taxon>
        <taxon>Heterobranchia</taxon>
        <taxon>Euthyneura</taxon>
        <taxon>Tectipleura</taxon>
        <taxon>Aplysiida</taxon>
        <taxon>Aplysioidea</taxon>
        <taxon>Aplysiidae</taxon>
        <taxon>Aplysia</taxon>
    </lineage>
</organism>
<dbReference type="GeneID" id="101848135"/>
<evidence type="ECO:0000313" key="2">
    <source>
        <dbReference type="RefSeq" id="XP_005104682.1"/>
    </source>
</evidence>
<keyword evidence="1" id="KW-1185">Reference proteome</keyword>
<name>A0ABM0JYQ8_APLCA</name>
<protein>
    <submittedName>
        <fullName evidence="2">Protein FAM200A-like</fullName>
    </submittedName>
</protein>
<dbReference type="PANTHER" id="PTHR45913:SF22">
    <property type="entry name" value="SCAN BOX DOMAIN-CONTAINING PROTEIN"/>
    <property type="match status" value="1"/>
</dbReference>
<dbReference type="RefSeq" id="XP_005104682.1">
    <property type="nucleotide sequence ID" value="XM_005104625.1"/>
</dbReference>
<dbReference type="PANTHER" id="PTHR45913">
    <property type="entry name" value="EPM2A-INTERACTING PROTEIN 1"/>
    <property type="match status" value="1"/>
</dbReference>
<dbReference type="Proteomes" id="UP000694888">
    <property type="component" value="Unplaced"/>
</dbReference>
<reference evidence="2" key="1">
    <citation type="submission" date="2025-08" db="UniProtKB">
        <authorList>
            <consortium name="RefSeq"/>
        </authorList>
    </citation>
    <scope>IDENTIFICATION</scope>
</reference>
<evidence type="ECO:0000313" key="1">
    <source>
        <dbReference type="Proteomes" id="UP000694888"/>
    </source>
</evidence>
<accession>A0ABM0JYQ8</accession>
<proteinExistence type="predicted"/>